<keyword evidence="5 9" id="KW-0812">Transmembrane</keyword>
<evidence type="ECO:0000256" key="9">
    <source>
        <dbReference type="RuleBase" id="RU363032"/>
    </source>
</evidence>
<dbReference type="GO" id="GO:0043190">
    <property type="term" value="C:ATP-binding cassette (ABC) transporter complex"/>
    <property type="evidence" value="ECO:0007669"/>
    <property type="project" value="InterPro"/>
</dbReference>
<dbReference type="PROSITE" id="PS50928">
    <property type="entry name" value="ABC_TM1"/>
    <property type="match status" value="1"/>
</dbReference>
<comment type="similarity">
    <text evidence="2">Belongs to the binding-protein-dependent transport system permease family. HisMQ subfamily.</text>
</comment>
<feature type="transmembrane region" description="Helical" evidence="9">
    <location>
        <begin position="233"/>
        <end position="254"/>
    </location>
</feature>
<sequence length="281" mass="30399">MSMTARQRSMTIKAIQLIVLIVAVAALVLATNWGKVSKTFFNFGAVAPMFPDVILVGMRNTVLYTLGAFAFGLVLGLVLALMRRSDFSPYRWIATAFTEFFRGVPALLVLLVVGFGVPMAFDVKWPLGVNAVLALGLVSSAYIAETLRAGLQAVLKGQLEAARSLGMPQWRAMITIVIPQAFKIVLPPLTNEIILLTKDSSLVYVLGVMATQYEMTKFANDGINQYNAGITPLVVGGLLYLVLTLPLTALSRWFERRTQATSRAPKASAQAASANQEEVAA</sequence>
<dbReference type="InterPro" id="IPR000515">
    <property type="entry name" value="MetI-like"/>
</dbReference>
<evidence type="ECO:0000256" key="4">
    <source>
        <dbReference type="ARBA" id="ARBA00022475"/>
    </source>
</evidence>
<dbReference type="CDD" id="cd06261">
    <property type="entry name" value="TM_PBP2"/>
    <property type="match status" value="1"/>
</dbReference>
<evidence type="ECO:0000256" key="2">
    <source>
        <dbReference type="ARBA" id="ARBA00010072"/>
    </source>
</evidence>
<dbReference type="PANTHER" id="PTHR30614">
    <property type="entry name" value="MEMBRANE COMPONENT OF AMINO ACID ABC TRANSPORTER"/>
    <property type="match status" value="1"/>
</dbReference>
<feature type="transmembrane region" description="Helical" evidence="9">
    <location>
        <begin position="103"/>
        <end position="121"/>
    </location>
</feature>
<dbReference type="NCBIfam" id="TIGR01726">
    <property type="entry name" value="HEQRo_perm_3TM"/>
    <property type="match status" value="1"/>
</dbReference>
<organism evidence="11 12">
    <name type="scientific">Galactobacter valiniphilus</name>
    <dbReference type="NCBI Taxonomy" id="2676122"/>
    <lineage>
        <taxon>Bacteria</taxon>
        <taxon>Bacillati</taxon>
        <taxon>Actinomycetota</taxon>
        <taxon>Actinomycetes</taxon>
        <taxon>Micrococcales</taxon>
        <taxon>Micrococcaceae</taxon>
        <taxon>Galactobacter</taxon>
    </lineage>
</organism>
<dbReference type="EMBL" id="QQXK01000001">
    <property type="protein sequence ID" value="RII43700.1"/>
    <property type="molecule type" value="Genomic_DNA"/>
</dbReference>
<keyword evidence="7 9" id="KW-1133">Transmembrane helix</keyword>
<accession>A0A399JFE4</accession>
<keyword evidence="3 9" id="KW-0813">Transport</keyword>
<feature type="transmembrane region" description="Helical" evidence="9">
    <location>
        <begin position="62"/>
        <end position="82"/>
    </location>
</feature>
<dbReference type="InterPro" id="IPR010065">
    <property type="entry name" value="AA_ABC_transptr_permease_3TM"/>
</dbReference>
<evidence type="ECO:0000313" key="11">
    <source>
        <dbReference type="EMBL" id="RII43700.1"/>
    </source>
</evidence>
<evidence type="ECO:0000256" key="8">
    <source>
        <dbReference type="ARBA" id="ARBA00023136"/>
    </source>
</evidence>
<name>A0A399JFE4_9MICC</name>
<evidence type="ECO:0000256" key="6">
    <source>
        <dbReference type="ARBA" id="ARBA00022970"/>
    </source>
</evidence>
<dbReference type="Gene3D" id="1.10.3720.10">
    <property type="entry name" value="MetI-like"/>
    <property type="match status" value="1"/>
</dbReference>
<evidence type="ECO:0000259" key="10">
    <source>
        <dbReference type="PROSITE" id="PS50928"/>
    </source>
</evidence>
<gene>
    <name evidence="11" type="ORF">DWB68_00220</name>
</gene>
<evidence type="ECO:0000256" key="7">
    <source>
        <dbReference type="ARBA" id="ARBA00022989"/>
    </source>
</evidence>
<evidence type="ECO:0000256" key="1">
    <source>
        <dbReference type="ARBA" id="ARBA00004651"/>
    </source>
</evidence>
<keyword evidence="4" id="KW-1003">Cell membrane</keyword>
<dbReference type="RefSeq" id="WP_119423126.1">
    <property type="nucleotide sequence ID" value="NZ_QQXK01000001.1"/>
</dbReference>
<keyword evidence="6" id="KW-0029">Amino-acid transport</keyword>
<dbReference type="PANTHER" id="PTHR30614:SF20">
    <property type="entry name" value="GLUTAMINE TRANSPORT SYSTEM PERMEASE PROTEIN GLNP"/>
    <property type="match status" value="1"/>
</dbReference>
<dbReference type="GO" id="GO:0022857">
    <property type="term" value="F:transmembrane transporter activity"/>
    <property type="evidence" value="ECO:0007669"/>
    <property type="project" value="InterPro"/>
</dbReference>
<keyword evidence="12" id="KW-1185">Reference proteome</keyword>
<dbReference type="Pfam" id="PF00528">
    <property type="entry name" value="BPD_transp_1"/>
    <property type="match status" value="1"/>
</dbReference>
<dbReference type="Proteomes" id="UP000265419">
    <property type="component" value="Unassembled WGS sequence"/>
</dbReference>
<dbReference type="AlphaFoldDB" id="A0A399JFE4"/>
<protein>
    <submittedName>
        <fullName evidence="11">Amino acid ABC transporter permease</fullName>
    </submittedName>
</protein>
<proteinExistence type="inferred from homology"/>
<dbReference type="GO" id="GO:0006865">
    <property type="term" value="P:amino acid transport"/>
    <property type="evidence" value="ECO:0007669"/>
    <property type="project" value="UniProtKB-KW"/>
</dbReference>
<comment type="caution">
    <text evidence="11">The sequence shown here is derived from an EMBL/GenBank/DDBJ whole genome shotgun (WGS) entry which is preliminary data.</text>
</comment>
<evidence type="ECO:0000256" key="3">
    <source>
        <dbReference type="ARBA" id="ARBA00022448"/>
    </source>
</evidence>
<dbReference type="SUPFAM" id="SSF161098">
    <property type="entry name" value="MetI-like"/>
    <property type="match status" value="1"/>
</dbReference>
<comment type="subcellular location">
    <subcellularLocation>
        <location evidence="1 9">Cell membrane</location>
        <topology evidence="1 9">Multi-pass membrane protein</topology>
    </subcellularLocation>
</comment>
<dbReference type="InterPro" id="IPR035906">
    <property type="entry name" value="MetI-like_sf"/>
</dbReference>
<dbReference type="InterPro" id="IPR043429">
    <property type="entry name" value="ArtM/GltK/GlnP/TcyL/YhdX-like"/>
</dbReference>
<feature type="domain" description="ABC transmembrane type-1" evidence="10">
    <location>
        <begin position="58"/>
        <end position="251"/>
    </location>
</feature>
<evidence type="ECO:0000256" key="5">
    <source>
        <dbReference type="ARBA" id="ARBA00022692"/>
    </source>
</evidence>
<evidence type="ECO:0000313" key="12">
    <source>
        <dbReference type="Proteomes" id="UP000265419"/>
    </source>
</evidence>
<keyword evidence="8 9" id="KW-0472">Membrane</keyword>
<reference evidence="11 12" key="1">
    <citation type="submission" date="2018-07" db="EMBL/GenBank/DDBJ databases">
        <title>Arthrobacter sp. nov., isolated from raw cow's milk with high bacterial count.</title>
        <authorList>
            <person name="Hahne J."/>
            <person name="Isele D."/>
            <person name="Lipski A."/>
        </authorList>
    </citation>
    <scope>NUCLEOTIDE SEQUENCE [LARGE SCALE GENOMIC DNA]</scope>
    <source>
        <strain evidence="11 12">JZ R-35</strain>
    </source>
</reference>